<protein>
    <submittedName>
        <fullName evidence="1">Uncharacterized protein</fullName>
    </submittedName>
</protein>
<dbReference type="Proteomes" id="UP000326396">
    <property type="component" value="Unassembled WGS sequence"/>
</dbReference>
<keyword evidence="2" id="KW-1185">Reference proteome</keyword>
<evidence type="ECO:0000313" key="1">
    <source>
        <dbReference type="EMBL" id="KAD2126025.1"/>
    </source>
</evidence>
<accession>A0A5N6LLU1</accession>
<comment type="caution">
    <text evidence="1">The sequence shown here is derived from an EMBL/GenBank/DDBJ whole genome shotgun (WGS) entry which is preliminary data.</text>
</comment>
<organism evidence="1 2">
    <name type="scientific">Mikania micrantha</name>
    <name type="common">bitter vine</name>
    <dbReference type="NCBI Taxonomy" id="192012"/>
    <lineage>
        <taxon>Eukaryota</taxon>
        <taxon>Viridiplantae</taxon>
        <taxon>Streptophyta</taxon>
        <taxon>Embryophyta</taxon>
        <taxon>Tracheophyta</taxon>
        <taxon>Spermatophyta</taxon>
        <taxon>Magnoliopsida</taxon>
        <taxon>eudicotyledons</taxon>
        <taxon>Gunneridae</taxon>
        <taxon>Pentapetalae</taxon>
        <taxon>asterids</taxon>
        <taxon>campanulids</taxon>
        <taxon>Asterales</taxon>
        <taxon>Asteraceae</taxon>
        <taxon>Asteroideae</taxon>
        <taxon>Heliantheae alliance</taxon>
        <taxon>Eupatorieae</taxon>
        <taxon>Mikania</taxon>
    </lineage>
</organism>
<reference evidence="1 2" key="1">
    <citation type="submission" date="2019-05" db="EMBL/GenBank/DDBJ databases">
        <title>Mikania micrantha, genome provides insights into the molecular mechanism of rapid growth.</title>
        <authorList>
            <person name="Liu B."/>
        </authorList>
    </citation>
    <scope>NUCLEOTIDE SEQUENCE [LARGE SCALE GENOMIC DNA]</scope>
    <source>
        <strain evidence="1">NLD-2019</strain>
        <tissue evidence="1">Leaf</tissue>
    </source>
</reference>
<name>A0A5N6LLU1_9ASTR</name>
<dbReference type="EMBL" id="SZYD01000157">
    <property type="protein sequence ID" value="KAD2126025.1"/>
    <property type="molecule type" value="Genomic_DNA"/>
</dbReference>
<dbReference type="AlphaFoldDB" id="A0A5N6LLU1"/>
<evidence type="ECO:0000313" key="2">
    <source>
        <dbReference type="Proteomes" id="UP000326396"/>
    </source>
</evidence>
<proteinExistence type="predicted"/>
<gene>
    <name evidence="1" type="ORF">E3N88_41804</name>
</gene>
<sequence length="177" mass="19686">MPETESSMVCCGRSNGVMVVPIDILRCLLYQLSCVVSNIHDGQRVDCSWHPKQAENTNSDDHLRTQMETNWLSSSPIKASRNIYGDKIEDGKGQVLAGGSDLKSDLSKEHGVLQVSLKEIQSKQTNPTVSSTKKGYIQFKKVASYSYMFKFRLDTNGFLATNPHTTANRIRSGELNV</sequence>